<reference evidence="2 3" key="1">
    <citation type="submission" date="2019-11" db="EMBL/GenBank/DDBJ databases">
        <title>Winogradskyella ouciana sp. nov., isolated from the hadal seawater of the Mariana Trench.</title>
        <authorList>
            <person name="Liu R."/>
        </authorList>
    </citation>
    <scope>NUCLEOTIDE SEQUENCE [LARGE SCALE GENOMIC DNA]</scope>
    <source>
        <strain evidence="2 3">ZXX205</strain>
    </source>
</reference>
<feature type="transmembrane region" description="Helical" evidence="1">
    <location>
        <begin position="21"/>
        <end position="42"/>
    </location>
</feature>
<keyword evidence="3" id="KW-1185">Reference proteome</keyword>
<proteinExistence type="predicted"/>
<accession>A0A7K1GEX0</accession>
<dbReference type="InterPro" id="IPR045749">
    <property type="entry name" value="DUF6090"/>
</dbReference>
<protein>
    <submittedName>
        <fullName evidence="2">Uncharacterized protein</fullName>
    </submittedName>
</protein>
<evidence type="ECO:0000313" key="2">
    <source>
        <dbReference type="EMBL" id="MTE27847.1"/>
    </source>
</evidence>
<keyword evidence="1" id="KW-0472">Membrane</keyword>
<sequence>MIKFFRHIRQSMINQNRTKKYLLYAVGEIILVVIGILIALQINNWNENRKTDAEFRDKLILIKSELNQDIAFYQELKLLSEERINFFTSLYNKEYPDLDLTTTATKISKNFNPRKFGTGYSSIKSQSQLKKINNQELKNSLIKYYEETALNYNDLSEWHKEFVKDNIDIYILKNLQMDIQGKVKPELIIYEMEDKILPSILSFQVLIMKLFKEMAAVNITNAKKLNELIDQELKKA</sequence>
<organism evidence="2 3">
    <name type="scientific">Winogradskyella ouciana</name>
    <dbReference type="NCBI Taxonomy" id="2608631"/>
    <lineage>
        <taxon>Bacteria</taxon>
        <taxon>Pseudomonadati</taxon>
        <taxon>Bacteroidota</taxon>
        <taxon>Flavobacteriia</taxon>
        <taxon>Flavobacteriales</taxon>
        <taxon>Flavobacteriaceae</taxon>
        <taxon>Winogradskyella</taxon>
    </lineage>
</organism>
<dbReference type="EMBL" id="WJYA01000008">
    <property type="protein sequence ID" value="MTE27847.1"/>
    <property type="molecule type" value="Genomic_DNA"/>
</dbReference>
<keyword evidence="1" id="KW-1133">Transmembrane helix</keyword>
<name>A0A7K1GEX0_9FLAO</name>
<gene>
    <name evidence="2" type="ORF">F1003_12970</name>
</gene>
<comment type="caution">
    <text evidence="2">The sequence shown here is derived from an EMBL/GenBank/DDBJ whole genome shotgun (WGS) entry which is preliminary data.</text>
</comment>
<keyword evidence="1" id="KW-0812">Transmembrane</keyword>
<dbReference type="Pfam" id="PF19578">
    <property type="entry name" value="DUF6090"/>
    <property type="match status" value="1"/>
</dbReference>
<evidence type="ECO:0000256" key="1">
    <source>
        <dbReference type="SAM" id="Phobius"/>
    </source>
</evidence>
<dbReference type="Proteomes" id="UP000447545">
    <property type="component" value="Unassembled WGS sequence"/>
</dbReference>
<dbReference type="AlphaFoldDB" id="A0A7K1GEX0"/>
<evidence type="ECO:0000313" key="3">
    <source>
        <dbReference type="Proteomes" id="UP000447545"/>
    </source>
</evidence>